<keyword evidence="1" id="KW-0732">Signal</keyword>
<organism evidence="2 3">
    <name type="scientific">Lunatimonas lonarensis</name>
    <dbReference type="NCBI Taxonomy" id="1232681"/>
    <lineage>
        <taxon>Bacteria</taxon>
        <taxon>Pseudomonadati</taxon>
        <taxon>Bacteroidota</taxon>
        <taxon>Cytophagia</taxon>
        <taxon>Cytophagales</taxon>
        <taxon>Cyclobacteriaceae</taxon>
    </lineage>
</organism>
<reference evidence="2 3" key="1">
    <citation type="submission" date="2013-02" db="EMBL/GenBank/DDBJ databases">
        <title>A novel strain isolated from Lonar lake, Maharashtra, India.</title>
        <authorList>
            <person name="Singh A."/>
        </authorList>
    </citation>
    <scope>NUCLEOTIDE SEQUENCE [LARGE SCALE GENOMIC DNA]</scope>
    <source>
        <strain evidence="2 3">AK24</strain>
    </source>
</reference>
<proteinExistence type="predicted"/>
<feature type="signal peptide" evidence="1">
    <location>
        <begin position="1"/>
        <end position="22"/>
    </location>
</feature>
<feature type="chain" id="PRO_5004451071" evidence="1">
    <location>
        <begin position="23"/>
        <end position="741"/>
    </location>
</feature>
<protein>
    <submittedName>
        <fullName evidence="2">Uncharacterized protein</fullName>
    </submittedName>
</protein>
<name>R7ZTV1_9BACT</name>
<sequence>MPPIPTFLLCLFALLLPVLGFAQPTPAPGFHLTAGPWESREVSQAQLLEVIEATCKVAARFQNDLGAIVDPYLGREHQYATPYFAYAVGTLLHAGRGKELRDAGIRAMQHSLYCLGKGSQEIPDAHGEFYLAPLAKALSLYQPFIGMQQYSQWEEIMRTPLETIMENQEGRINNWRTYAMKGEWDRAKLGLVDRGEATAFIEKAWLQQTQRARILTDKYNLYQDWSSDPQSLAVEAVGRGNLLGLVLEGYDGPSASEIEKAVFNGTHATLYLQSPDGQAPANGRTDNHVFNDVLYFLSFEAMANVHWNRGERRVAGQYKQAANLAFQSILRWQRSDPDWTGSFSITKNFFDHADRIGYQPASQWGNYTGTLIYHLAEAWHIRNTEIPPVPTPSELGGFVLETDPKFGTLTANAGGLQVVVNLRGASIPKYGQSWTPLGTIRISKSGWDARLGPSDGIHDLTAGTPFQLQTPAGETLDNYRYQSAVTLGPEWVERTHWVRIGDLPANYQAIPEVHFVHPLLVRFSVHYTYVTGRGGTYFTQDFILTPDAVVTGLRPLQPSKFGLTVPLLENDGRPLEIEVSDRMASTKYPDSEDSQHFIALNKQVHIDQSAPSLQSSVGWLKPLRFSTEEPQVDIVIYPRKGTDPLAESVAAGFRWTSDGFESPLGKVFDTTYLGRWSGGGSGKTLDLNQDGKPDLVFDEICNFVVRHHEGTPTAVESDRDVRVYISGNTYSLRAFVPLFLK</sequence>
<dbReference type="SUPFAM" id="SSF81853">
    <property type="entry name" value="Family 10 polysaccharide lyase"/>
    <property type="match status" value="1"/>
</dbReference>
<gene>
    <name evidence="2" type="ORF">ADIS_1998</name>
</gene>
<comment type="caution">
    <text evidence="2">The sequence shown here is derived from an EMBL/GenBank/DDBJ whole genome shotgun (WGS) entry which is preliminary data.</text>
</comment>
<evidence type="ECO:0000313" key="2">
    <source>
        <dbReference type="EMBL" id="EON77468.1"/>
    </source>
</evidence>
<dbReference type="RefSeq" id="WP_010854136.1">
    <property type="nucleotide sequence ID" value="NZ_AQHR01000054.1"/>
</dbReference>
<evidence type="ECO:0000313" key="3">
    <source>
        <dbReference type="Proteomes" id="UP000013909"/>
    </source>
</evidence>
<evidence type="ECO:0000256" key="1">
    <source>
        <dbReference type="SAM" id="SignalP"/>
    </source>
</evidence>
<dbReference type="EMBL" id="AQHR01000054">
    <property type="protein sequence ID" value="EON77468.1"/>
    <property type="molecule type" value="Genomic_DNA"/>
</dbReference>
<dbReference type="OrthoDB" id="178826at2"/>
<accession>R7ZTV1</accession>
<dbReference type="AlphaFoldDB" id="R7ZTV1"/>
<dbReference type="Proteomes" id="UP000013909">
    <property type="component" value="Unassembled WGS sequence"/>
</dbReference>
<keyword evidence="3" id="KW-1185">Reference proteome</keyword>